<dbReference type="InterPro" id="IPR043429">
    <property type="entry name" value="ArtM/GltK/GlnP/TcyL/YhdX-like"/>
</dbReference>
<keyword evidence="3 9" id="KW-0813">Transport</keyword>
<evidence type="ECO:0000313" key="12">
    <source>
        <dbReference type="Proteomes" id="UP000245212"/>
    </source>
</evidence>
<evidence type="ECO:0000256" key="9">
    <source>
        <dbReference type="RuleBase" id="RU363032"/>
    </source>
</evidence>
<evidence type="ECO:0000256" key="6">
    <source>
        <dbReference type="ARBA" id="ARBA00022692"/>
    </source>
</evidence>
<evidence type="ECO:0000259" key="10">
    <source>
        <dbReference type="PROSITE" id="PS50928"/>
    </source>
</evidence>
<dbReference type="InterPro" id="IPR035906">
    <property type="entry name" value="MetI-like_sf"/>
</dbReference>
<keyword evidence="5" id="KW-0997">Cell inner membrane</keyword>
<evidence type="ECO:0000256" key="8">
    <source>
        <dbReference type="ARBA" id="ARBA00023136"/>
    </source>
</evidence>
<dbReference type="Pfam" id="PF00528">
    <property type="entry name" value="BPD_transp_1"/>
    <property type="match status" value="1"/>
</dbReference>
<dbReference type="GO" id="GO:0043190">
    <property type="term" value="C:ATP-binding cassette (ABC) transporter complex"/>
    <property type="evidence" value="ECO:0007669"/>
    <property type="project" value="InterPro"/>
</dbReference>
<dbReference type="CDD" id="cd06261">
    <property type="entry name" value="TM_PBP2"/>
    <property type="match status" value="1"/>
</dbReference>
<dbReference type="PANTHER" id="PTHR30614">
    <property type="entry name" value="MEMBRANE COMPONENT OF AMINO ACID ABC TRANSPORTER"/>
    <property type="match status" value="1"/>
</dbReference>
<keyword evidence="7 9" id="KW-1133">Transmembrane helix</keyword>
<dbReference type="PROSITE" id="PS50928">
    <property type="entry name" value="ABC_TM1"/>
    <property type="match status" value="1"/>
</dbReference>
<keyword evidence="4" id="KW-1003">Cell membrane</keyword>
<gene>
    <name evidence="11" type="ORF">DD235_13845</name>
</gene>
<evidence type="ECO:0000313" key="11">
    <source>
        <dbReference type="EMBL" id="PWF21946.1"/>
    </source>
</evidence>
<protein>
    <submittedName>
        <fullName evidence="11">Amino acid ABC transporter permease</fullName>
    </submittedName>
</protein>
<keyword evidence="6 9" id="KW-0812">Transmembrane</keyword>
<keyword evidence="12" id="KW-1185">Reference proteome</keyword>
<dbReference type="GO" id="GO:0022857">
    <property type="term" value="F:transmembrane transporter activity"/>
    <property type="evidence" value="ECO:0007669"/>
    <property type="project" value="InterPro"/>
</dbReference>
<keyword evidence="8 9" id="KW-0472">Membrane</keyword>
<feature type="transmembrane region" description="Helical" evidence="9">
    <location>
        <begin position="6"/>
        <end position="32"/>
    </location>
</feature>
<reference evidence="12" key="1">
    <citation type="submission" date="2018-05" db="EMBL/GenBank/DDBJ databases">
        <authorList>
            <person name="Li Y."/>
        </authorList>
    </citation>
    <scope>NUCLEOTIDE SEQUENCE [LARGE SCALE GENOMIC DNA]</scope>
    <source>
        <strain evidence="12">3d-2-2</strain>
    </source>
</reference>
<feature type="domain" description="ABC transmembrane type-1" evidence="10">
    <location>
        <begin position="6"/>
        <end position="208"/>
    </location>
</feature>
<dbReference type="Proteomes" id="UP000245212">
    <property type="component" value="Unassembled WGS sequence"/>
</dbReference>
<evidence type="ECO:0000256" key="1">
    <source>
        <dbReference type="ARBA" id="ARBA00004429"/>
    </source>
</evidence>
<comment type="caution">
    <text evidence="11">The sequence shown here is derived from an EMBL/GenBank/DDBJ whole genome shotgun (WGS) entry which is preliminary data.</text>
</comment>
<dbReference type="InterPro" id="IPR000515">
    <property type="entry name" value="MetI-like"/>
</dbReference>
<feature type="transmembrane region" description="Helical" evidence="9">
    <location>
        <begin position="44"/>
        <end position="66"/>
    </location>
</feature>
<dbReference type="PANTHER" id="PTHR30614:SF10">
    <property type="entry name" value="ARGININE ABC TRANSPORTER PERMEASE PROTEIN ARTM"/>
    <property type="match status" value="1"/>
</dbReference>
<evidence type="ECO:0000256" key="5">
    <source>
        <dbReference type="ARBA" id="ARBA00022519"/>
    </source>
</evidence>
<dbReference type="Gene3D" id="1.10.3720.10">
    <property type="entry name" value="MetI-like"/>
    <property type="match status" value="1"/>
</dbReference>
<dbReference type="AlphaFoldDB" id="A0A2V1JV26"/>
<dbReference type="InterPro" id="IPR010065">
    <property type="entry name" value="AA_ABC_transptr_permease_3TM"/>
</dbReference>
<feature type="transmembrane region" description="Helical" evidence="9">
    <location>
        <begin position="189"/>
        <end position="211"/>
    </location>
</feature>
<evidence type="ECO:0000256" key="7">
    <source>
        <dbReference type="ARBA" id="ARBA00022989"/>
    </source>
</evidence>
<evidence type="ECO:0000256" key="2">
    <source>
        <dbReference type="ARBA" id="ARBA00010072"/>
    </source>
</evidence>
<comment type="subcellular location">
    <subcellularLocation>
        <location evidence="1">Cell inner membrane</location>
        <topology evidence="1">Multi-pass membrane protein</topology>
    </subcellularLocation>
    <subcellularLocation>
        <location evidence="9">Cell membrane</location>
        <topology evidence="9">Multi-pass membrane protein</topology>
    </subcellularLocation>
</comment>
<evidence type="ECO:0000256" key="4">
    <source>
        <dbReference type="ARBA" id="ARBA00022475"/>
    </source>
</evidence>
<evidence type="ECO:0000256" key="3">
    <source>
        <dbReference type="ARBA" id="ARBA00022448"/>
    </source>
</evidence>
<dbReference type="NCBIfam" id="TIGR01726">
    <property type="entry name" value="HEQRo_perm_3TM"/>
    <property type="match status" value="1"/>
</dbReference>
<dbReference type="EMBL" id="QETA01000006">
    <property type="protein sequence ID" value="PWF21946.1"/>
    <property type="molecule type" value="Genomic_DNA"/>
</dbReference>
<accession>A0A2V1JV26</accession>
<sequence length="224" mass="25597">MYAWGMWTTFYMLIGLLCFGGIAGFVLALMLTGRSVVLQRIASAFTYCVRGTPLLIQLYLIYYGVAQLEWVQERWDAVWPWTYFKTPLFCAMLAFSINHAGYLAEILAGGIRATPAGEIEAGYAMGMSRLKVWYRIILPGAMRRILPPYSNEVMQMMHGTSLASTIPSLMDITGVSSRIYSDYYLPFEAYLFAAILYLLITFFLMSLFRLAERRFTAYLRPRAH</sequence>
<proteinExistence type="inferred from homology"/>
<name>A0A2V1JV26_9BURK</name>
<dbReference type="GO" id="GO:0006865">
    <property type="term" value="P:amino acid transport"/>
    <property type="evidence" value="ECO:0007669"/>
    <property type="project" value="TreeGrafter"/>
</dbReference>
<organism evidence="11 12">
    <name type="scientific">Corticimicrobacter populi</name>
    <dbReference type="NCBI Taxonomy" id="2175229"/>
    <lineage>
        <taxon>Bacteria</taxon>
        <taxon>Pseudomonadati</taxon>
        <taxon>Pseudomonadota</taxon>
        <taxon>Betaproteobacteria</taxon>
        <taxon>Burkholderiales</taxon>
        <taxon>Alcaligenaceae</taxon>
        <taxon>Corticimicrobacter</taxon>
    </lineage>
</organism>
<comment type="similarity">
    <text evidence="2">Belongs to the binding-protein-dependent transport system permease family. HisMQ subfamily.</text>
</comment>
<dbReference type="SUPFAM" id="SSF161098">
    <property type="entry name" value="MetI-like"/>
    <property type="match status" value="1"/>
</dbReference>